<evidence type="ECO:0000313" key="11">
    <source>
        <dbReference type="Proteomes" id="UP001432322"/>
    </source>
</evidence>
<dbReference type="AlphaFoldDB" id="A0AAV5WBE2"/>
<feature type="region of interest" description="Disordered" evidence="8">
    <location>
        <begin position="147"/>
        <end position="171"/>
    </location>
</feature>
<dbReference type="Pfam" id="PF05620">
    <property type="entry name" value="TMEM208_SND2"/>
    <property type="match status" value="1"/>
</dbReference>
<sequence>QMVKLATKGQQQIADENDETVQQYGIATVMTGGLYLALGLTLFIVDSYGWWGWGISLTIQLGALFVMRVVSRSKRDAKGHVVDAGLDLNDSSAIGEPCKDLIILATLAQVLGLFSNYGFLALLGAPAYGIYKALASFIIPWATASPAEEVEKDEREDKKARKQERRMKRMQ</sequence>
<evidence type="ECO:0000256" key="9">
    <source>
        <dbReference type="SAM" id="Phobius"/>
    </source>
</evidence>
<dbReference type="PANTHER" id="PTHR13505:SF7">
    <property type="entry name" value="TRANSMEMBRANE PROTEIN 208"/>
    <property type="match status" value="1"/>
</dbReference>
<keyword evidence="6 9" id="KW-1133">Transmembrane helix</keyword>
<evidence type="ECO:0000256" key="6">
    <source>
        <dbReference type="ARBA" id="ARBA00022989"/>
    </source>
</evidence>
<dbReference type="GO" id="GO:0006624">
    <property type="term" value="P:vacuolar protein processing"/>
    <property type="evidence" value="ECO:0007669"/>
    <property type="project" value="TreeGrafter"/>
</dbReference>
<proteinExistence type="inferred from homology"/>
<evidence type="ECO:0000256" key="4">
    <source>
        <dbReference type="ARBA" id="ARBA00022692"/>
    </source>
</evidence>
<evidence type="ECO:0000313" key="10">
    <source>
        <dbReference type="EMBL" id="GMT28116.1"/>
    </source>
</evidence>
<organism evidence="10 11">
    <name type="scientific">Pristionchus fissidentatus</name>
    <dbReference type="NCBI Taxonomy" id="1538716"/>
    <lineage>
        <taxon>Eukaryota</taxon>
        <taxon>Metazoa</taxon>
        <taxon>Ecdysozoa</taxon>
        <taxon>Nematoda</taxon>
        <taxon>Chromadorea</taxon>
        <taxon>Rhabditida</taxon>
        <taxon>Rhabditina</taxon>
        <taxon>Diplogasteromorpha</taxon>
        <taxon>Diplogasteroidea</taxon>
        <taxon>Neodiplogasteridae</taxon>
        <taxon>Pristionchus</taxon>
    </lineage>
</organism>
<keyword evidence="7 9" id="KW-0472">Membrane</keyword>
<gene>
    <name evidence="10" type="ORF">PFISCL1PPCAC_19413</name>
</gene>
<evidence type="ECO:0000256" key="1">
    <source>
        <dbReference type="ARBA" id="ARBA00004477"/>
    </source>
</evidence>
<dbReference type="EMBL" id="BTSY01000005">
    <property type="protein sequence ID" value="GMT28116.1"/>
    <property type="molecule type" value="Genomic_DNA"/>
</dbReference>
<comment type="subcellular location">
    <subcellularLocation>
        <location evidence="1">Endoplasmic reticulum membrane</location>
        <topology evidence="1">Multi-pass membrane protein</topology>
    </subcellularLocation>
</comment>
<dbReference type="GO" id="GO:0005773">
    <property type="term" value="C:vacuole"/>
    <property type="evidence" value="ECO:0007669"/>
    <property type="project" value="GOC"/>
</dbReference>
<protein>
    <recommendedName>
        <fullName evidence="3">Transmembrane protein 208</fullName>
    </recommendedName>
</protein>
<keyword evidence="4 9" id="KW-0812">Transmembrane</keyword>
<keyword evidence="5" id="KW-0256">Endoplasmic reticulum</keyword>
<dbReference type="PANTHER" id="PTHR13505">
    <property type="entry name" value="TRANSMEMBRANE PROTEIN 208"/>
    <property type="match status" value="1"/>
</dbReference>
<keyword evidence="11" id="KW-1185">Reference proteome</keyword>
<evidence type="ECO:0000256" key="2">
    <source>
        <dbReference type="ARBA" id="ARBA00009950"/>
    </source>
</evidence>
<name>A0AAV5WBE2_9BILA</name>
<accession>A0AAV5WBE2</accession>
<dbReference type="Proteomes" id="UP001432322">
    <property type="component" value="Unassembled WGS sequence"/>
</dbReference>
<reference evidence="10" key="1">
    <citation type="submission" date="2023-10" db="EMBL/GenBank/DDBJ databases">
        <title>Genome assembly of Pristionchus species.</title>
        <authorList>
            <person name="Yoshida K."/>
            <person name="Sommer R.J."/>
        </authorList>
    </citation>
    <scope>NUCLEOTIDE SEQUENCE</scope>
    <source>
        <strain evidence="10">RS5133</strain>
    </source>
</reference>
<feature type="transmembrane region" description="Helical" evidence="9">
    <location>
        <begin position="21"/>
        <end position="44"/>
    </location>
</feature>
<dbReference type="InterPro" id="IPR008506">
    <property type="entry name" value="SND2/TMEM208"/>
</dbReference>
<evidence type="ECO:0000256" key="5">
    <source>
        <dbReference type="ARBA" id="ARBA00022824"/>
    </source>
</evidence>
<feature type="transmembrane region" description="Helical" evidence="9">
    <location>
        <begin position="50"/>
        <end position="70"/>
    </location>
</feature>
<evidence type="ECO:0000256" key="3">
    <source>
        <dbReference type="ARBA" id="ARBA00015033"/>
    </source>
</evidence>
<comment type="caution">
    <text evidence="10">The sequence shown here is derived from an EMBL/GenBank/DDBJ whole genome shotgun (WGS) entry which is preliminary data.</text>
</comment>
<evidence type="ECO:0000256" key="8">
    <source>
        <dbReference type="SAM" id="MobiDB-lite"/>
    </source>
</evidence>
<evidence type="ECO:0000256" key="7">
    <source>
        <dbReference type="ARBA" id="ARBA00023136"/>
    </source>
</evidence>
<dbReference type="GO" id="GO:0005789">
    <property type="term" value="C:endoplasmic reticulum membrane"/>
    <property type="evidence" value="ECO:0007669"/>
    <property type="project" value="UniProtKB-SubCell"/>
</dbReference>
<feature type="compositionally biased region" description="Basic residues" evidence="8">
    <location>
        <begin position="160"/>
        <end position="171"/>
    </location>
</feature>
<feature type="non-terminal residue" evidence="10">
    <location>
        <position position="1"/>
    </location>
</feature>
<comment type="similarity">
    <text evidence="2">Belongs to the TMEM208 family.</text>
</comment>